<keyword evidence="6" id="KW-0418">Kinase</keyword>
<evidence type="ECO:0000256" key="8">
    <source>
        <dbReference type="ARBA" id="ARBA00022989"/>
    </source>
</evidence>
<keyword evidence="8 11" id="KW-1133">Transmembrane helix</keyword>
<organism evidence="12 13">
    <name type="scientific">Viridothelium virens</name>
    <name type="common">Speckled blister lichen</name>
    <name type="synonym">Trypethelium virens</name>
    <dbReference type="NCBI Taxonomy" id="1048519"/>
    <lineage>
        <taxon>Eukaryota</taxon>
        <taxon>Fungi</taxon>
        <taxon>Dikarya</taxon>
        <taxon>Ascomycota</taxon>
        <taxon>Pezizomycotina</taxon>
        <taxon>Dothideomycetes</taxon>
        <taxon>Dothideomycetes incertae sedis</taxon>
        <taxon>Trypetheliales</taxon>
        <taxon>Trypetheliaceae</taxon>
        <taxon>Viridothelium</taxon>
    </lineage>
</organism>
<name>A0A6A6HI24_VIRVR</name>
<evidence type="ECO:0000313" key="12">
    <source>
        <dbReference type="EMBL" id="KAF2237611.1"/>
    </source>
</evidence>
<evidence type="ECO:0000256" key="10">
    <source>
        <dbReference type="SAM" id="MobiDB-lite"/>
    </source>
</evidence>
<dbReference type="GO" id="GO:0005789">
    <property type="term" value="C:endoplasmic reticulum membrane"/>
    <property type="evidence" value="ECO:0007669"/>
    <property type="project" value="UniProtKB-SubCell"/>
</dbReference>
<accession>A0A6A6HI24</accession>
<evidence type="ECO:0000256" key="2">
    <source>
        <dbReference type="ARBA" id="ARBA00010794"/>
    </source>
</evidence>
<sequence>MPSPKLLNSEHHDATTPSSTDLLESEDPDLDHLQQNRSRDRSPHPYLYHTEELRALRHAPLSPETSISHDEDVLNTSTASAPPQWSPYLSSSTAARTSSSSPPQQSSDPLQPPANGTLDPKSPYTDHDGRARRRPAYRSTTSTTTLGGGGGGSESGTEADDEGAAPFVKALPAPRLRPRKGLRGASGEDDGGQVLEELDALMTPRFLEEEQRKVYGGGEAGYFERILGVAVARRVGKEGKEGRGEGGKAKDGLEGGEVERKWEEFRKKRRAELVRRVSETVLLALIGLAVVNGKGVWGKAWEWHRVELGAHIAIFVVLCAVYPLRLIKYSLQRAFEEGGPRRYGIRVPSAFDPATLLYPAFLPVMVALSLSPASGELILPNVVLGLSALPTRLIFKFGAPLGYDCLHWFLAMVPLFASQWTGWPDKLFPPKPYGLKAPPPLGLGAEMIVCLYPLQRALTQPLHFLTTTSLLPAELQLLATALINVWLFARSPQATILLALLLPGGLSLFILCRHVLQWNVALARIPKWRLRRAGRVIMARDSFLDTLAAGLRSKGLALPFTNSLKESPGSDADEDGHLLDNVRHKTSKPRLRSLTTQLRDCVDHDDGTRSAIERPLKISSPLLANGTTNDGPNISPRKRRYTMANVSELQSPLRSPENPLADVDLAATSTSKPSKRNRITSLAHSYLSLTPAQATTRKWSYAAYTYIVTLLVILIPLRSYIGIRALNNTEPFGWALGYLFGSIEPFRAFVQSYHFSSWIPLLTPNAPPLRLSPHDILSQLLHHNPEPPTLSTLRTLLGGPTTRLLLTAHWLLTLSLGLTLVLVIPYFTPIEVDTRRKLFHGTIVVLLLPTIPFDPCFAALTLALVLAVFLLLDTFRAAQVAPIAGPLAAFLQPYVDGRDLRGPVVVSHMFLLVGCAIPLWLSLAGVGREGEGAWKGWEVPPGSTDVSMLAGVVCVGMGDAAASLVGRRFGRRKWLWTGGKSLEGSAAFVAAVTIGLLFGKAWLRFGGWEGSTEGEIGGLGSWEEWSVVGLKASLAACGASFMEAVLTGGNDNVIVPVVLWLLVRGVRL</sequence>
<proteinExistence type="inferred from homology"/>
<evidence type="ECO:0000256" key="3">
    <source>
        <dbReference type="ARBA" id="ARBA00012132"/>
    </source>
</evidence>
<reference evidence="12" key="1">
    <citation type="journal article" date="2020" name="Stud. Mycol.">
        <title>101 Dothideomycetes genomes: a test case for predicting lifestyles and emergence of pathogens.</title>
        <authorList>
            <person name="Haridas S."/>
            <person name="Albert R."/>
            <person name="Binder M."/>
            <person name="Bloem J."/>
            <person name="Labutti K."/>
            <person name="Salamov A."/>
            <person name="Andreopoulos B."/>
            <person name="Baker S."/>
            <person name="Barry K."/>
            <person name="Bills G."/>
            <person name="Bluhm B."/>
            <person name="Cannon C."/>
            <person name="Castanera R."/>
            <person name="Culley D."/>
            <person name="Daum C."/>
            <person name="Ezra D."/>
            <person name="Gonzalez J."/>
            <person name="Henrissat B."/>
            <person name="Kuo A."/>
            <person name="Liang C."/>
            <person name="Lipzen A."/>
            <person name="Lutzoni F."/>
            <person name="Magnuson J."/>
            <person name="Mondo S."/>
            <person name="Nolan M."/>
            <person name="Ohm R."/>
            <person name="Pangilinan J."/>
            <person name="Park H.-J."/>
            <person name="Ramirez L."/>
            <person name="Alfaro M."/>
            <person name="Sun H."/>
            <person name="Tritt A."/>
            <person name="Yoshinaga Y."/>
            <person name="Zwiers L.-H."/>
            <person name="Turgeon B."/>
            <person name="Goodwin S."/>
            <person name="Spatafora J."/>
            <person name="Crous P."/>
            <person name="Grigoriev I."/>
        </authorList>
    </citation>
    <scope>NUCLEOTIDE SEQUENCE</scope>
    <source>
        <strain evidence="12">Tuck. ex Michener</strain>
    </source>
</reference>
<dbReference type="AlphaFoldDB" id="A0A6A6HI24"/>
<evidence type="ECO:0000256" key="6">
    <source>
        <dbReference type="ARBA" id="ARBA00022777"/>
    </source>
</evidence>
<feature type="transmembrane region" description="Helical" evidence="11">
    <location>
        <begin position="804"/>
        <end position="826"/>
    </location>
</feature>
<keyword evidence="13" id="KW-1185">Reference proteome</keyword>
<gene>
    <name evidence="12" type="ORF">EV356DRAFT_529937</name>
</gene>
<comment type="subcellular location">
    <subcellularLocation>
        <location evidence="1">Endoplasmic reticulum membrane</location>
        <topology evidence="1">Multi-pass membrane protein</topology>
    </subcellularLocation>
</comment>
<dbReference type="EMBL" id="ML991779">
    <property type="protein sequence ID" value="KAF2237611.1"/>
    <property type="molecule type" value="Genomic_DNA"/>
</dbReference>
<dbReference type="Proteomes" id="UP000800092">
    <property type="component" value="Unassembled WGS sequence"/>
</dbReference>
<dbReference type="GO" id="GO:0043048">
    <property type="term" value="P:dolichyl monophosphate biosynthetic process"/>
    <property type="evidence" value="ECO:0007669"/>
    <property type="project" value="TreeGrafter"/>
</dbReference>
<feature type="transmembrane region" description="Helical" evidence="11">
    <location>
        <begin position="701"/>
        <end position="721"/>
    </location>
</feature>
<keyword evidence="4" id="KW-0808">Transferase</keyword>
<feature type="compositionally biased region" description="Polar residues" evidence="10">
    <location>
        <begin position="74"/>
        <end position="89"/>
    </location>
</feature>
<feature type="compositionally biased region" description="Low complexity" evidence="10">
    <location>
        <begin position="90"/>
        <end position="107"/>
    </location>
</feature>
<dbReference type="GO" id="GO:0004168">
    <property type="term" value="F:dolichol kinase activity"/>
    <property type="evidence" value="ECO:0007669"/>
    <property type="project" value="UniProtKB-EC"/>
</dbReference>
<evidence type="ECO:0000256" key="11">
    <source>
        <dbReference type="SAM" id="Phobius"/>
    </source>
</evidence>
<comment type="similarity">
    <text evidence="2">Belongs to the polyprenol kinase family.</text>
</comment>
<evidence type="ECO:0000313" key="13">
    <source>
        <dbReference type="Proteomes" id="UP000800092"/>
    </source>
</evidence>
<dbReference type="InterPro" id="IPR032974">
    <property type="entry name" value="Polypren_kinase"/>
</dbReference>
<protein>
    <recommendedName>
        <fullName evidence="3">dolichol kinase</fullName>
        <ecNumber evidence="3">2.7.1.108</ecNumber>
    </recommendedName>
</protein>
<keyword evidence="9 11" id="KW-0472">Membrane</keyword>
<evidence type="ECO:0000256" key="4">
    <source>
        <dbReference type="ARBA" id="ARBA00022679"/>
    </source>
</evidence>
<evidence type="ECO:0000256" key="5">
    <source>
        <dbReference type="ARBA" id="ARBA00022692"/>
    </source>
</evidence>
<feature type="transmembrane region" description="Helical" evidence="11">
    <location>
        <begin position="946"/>
        <end position="965"/>
    </location>
</feature>
<feature type="compositionally biased region" description="Basic and acidic residues" evidence="10">
    <location>
        <begin position="30"/>
        <end position="55"/>
    </location>
</feature>
<dbReference type="PANTHER" id="PTHR13205">
    <property type="entry name" value="TRANSMEMBRANE PROTEIN 15-RELATED"/>
    <property type="match status" value="1"/>
</dbReference>
<evidence type="ECO:0000256" key="9">
    <source>
        <dbReference type="ARBA" id="ARBA00023136"/>
    </source>
</evidence>
<dbReference type="PANTHER" id="PTHR13205:SF15">
    <property type="entry name" value="DOLICHOL KINASE"/>
    <property type="match status" value="1"/>
</dbReference>
<feature type="transmembrane region" description="Helical" evidence="11">
    <location>
        <begin position="904"/>
        <end position="926"/>
    </location>
</feature>
<keyword evidence="5 11" id="KW-0812">Transmembrane</keyword>
<dbReference type="EC" id="2.7.1.108" evidence="3"/>
<dbReference type="OrthoDB" id="377083at2759"/>
<feature type="region of interest" description="Disordered" evidence="10">
    <location>
        <begin position="1"/>
        <end position="191"/>
    </location>
</feature>
<keyword evidence="7" id="KW-0256">Endoplasmic reticulum</keyword>
<evidence type="ECO:0000256" key="7">
    <source>
        <dbReference type="ARBA" id="ARBA00022824"/>
    </source>
</evidence>
<feature type="transmembrane region" description="Helical" evidence="11">
    <location>
        <begin position="986"/>
        <end position="1003"/>
    </location>
</feature>
<evidence type="ECO:0000256" key="1">
    <source>
        <dbReference type="ARBA" id="ARBA00004477"/>
    </source>
</evidence>
<feature type="transmembrane region" description="Helical" evidence="11">
    <location>
        <begin position="838"/>
        <end position="871"/>
    </location>
</feature>